<accession>A0A1Y1MPR8</accession>
<dbReference type="SUPFAM" id="SSF50814">
    <property type="entry name" value="Lipocalins"/>
    <property type="match status" value="1"/>
</dbReference>
<dbReference type="Gene3D" id="2.40.128.20">
    <property type="match status" value="1"/>
</dbReference>
<evidence type="ECO:0000313" key="3">
    <source>
        <dbReference type="Proteomes" id="UP000327044"/>
    </source>
</evidence>
<gene>
    <name evidence="2" type="ORF">PPYR_04588</name>
</gene>
<dbReference type="InterPro" id="IPR000463">
    <property type="entry name" value="Fatty_acid-bd"/>
</dbReference>
<evidence type="ECO:0000313" key="2">
    <source>
        <dbReference type="EMBL" id="KAB0802402.1"/>
    </source>
</evidence>
<dbReference type="InParanoid" id="A0A1Y1MPR8"/>
<evidence type="ECO:0008006" key="4">
    <source>
        <dbReference type="Google" id="ProtNLM"/>
    </source>
</evidence>
<sequence>MVQIAGTYKLEKNENLAEYLTALGISEEKIKLASTPGSTVEITVEGNKYTFNSSVMFTTLILNEEVDEKVPSGITVKSKATLDGNKLCIESYFPDGRNGTRIFEFNEEGFIVTMTTSSLEAKRYFVRV</sequence>
<dbReference type="GO" id="GO:0008289">
    <property type="term" value="F:lipid binding"/>
    <property type="evidence" value="ECO:0007669"/>
    <property type="project" value="InterPro"/>
</dbReference>
<dbReference type="Proteomes" id="UP000327044">
    <property type="component" value="Unassembled WGS sequence"/>
</dbReference>
<dbReference type="EMBL" id="GEZM01024990">
    <property type="protein sequence ID" value="JAV87652.1"/>
    <property type="molecule type" value="Transcribed_RNA"/>
</dbReference>
<reference evidence="2 3" key="2">
    <citation type="journal article" date="2018" name="Elife">
        <title>Firefly genomes illuminate parallel origins of bioluminescence in beetles.</title>
        <authorList>
            <person name="Fallon T.R."/>
            <person name="Lower S.E."/>
            <person name="Chang C.H."/>
            <person name="Bessho-Uehara M."/>
            <person name="Martin G.J."/>
            <person name="Bewick A.J."/>
            <person name="Behringer M."/>
            <person name="Debat H.J."/>
            <person name="Wong I."/>
            <person name="Day J.C."/>
            <person name="Suvorov A."/>
            <person name="Silva C.J."/>
            <person name="Stanger-Hall K.F."/>
            <person name="Hall D.W."/>
            <person name="Schmitz R.J."/>
            <person name="Nelson D.R."/>
            <person name="Lewis S.M."/>
            <person name="Shigenobu S."/>
            <person name="Bybee S.M."/>
            <person name="Larracuente A.M."/>
            <person name="Oba Y."/>
            <person name="Weng J.K."/>
        </authorList>
    </citation>
    <scope>NUCLEOTIDE SEQUENCE [LARGE SCALE GENOMIC DNA]</scope>
    <source>
        <strain evidence="2">1611_PpyrPB1</strain>
        <tissue evidence="2">Whole body</tissue>
    </source>
</reference>
<evidence type="ECO:0000313" key="1">
    <source>
        <dbReference type="EMBL" id="JAV87652.1"/>
    </source>
</evidence>
<dbReference type="PRINTS" id="PR00178">
    <property type="entry name" value="FATTYACIDBP"/>
</dbReference>
<organism evidence="1">
    <name type="scientific">Photinus pyralis</name>
    <name type="common">Common eastern firefly</name>
    <name type="synonym">Lampyris pyralis</name>
    <dbReference type="NCBI Taxonomy" id="7054"/>
    <lineage>
        <taxon>Eukaryota</taxon>
        <taxon>Metazoa</taxon>
        <taxon>Ecdysozoa</taxon>
        <taxon>Arthropoda</taxon>
        <taxon>Hexapoda</taxon>
        <taxon>Insecta</taxon>
        <taxon>Pterygota</taxon>
        <taxon>Neoptera</taxon>
        <taxon>Endopterygota</taxon>
        <taxon>Coleoptera</taxon>
        <taxon>Polyphaga</taxon>
        <taxon>Elateriformia</taxon>
        <taxon>Elateroidea</taxon>
        <taxon>Lampyridae</taxon>
        <taxon>Lampyrinae</taxon>
        <taxon>Photinus</taxon>
    </lineage>
</organism>
<dbReference type="AlphaFoldDB" id="A0A1Y1MPR8"/>
<proteinExistence type="predicted"/>
<protein>
    <recommendedName>
        <fullName evidence="4">Lipocalin/cytosolic fatty-acid binding domain-containing protein</fullName>
    </recommendedName>
</protein>
<reference evidence="1" key="1">
    <citation type="journal article" date="2016" name="Sci. Rep.">
        <title>Molecular characterization of firefly nuptial gifts: a multi-omics approach sheds light on postcopulatory sexual selection.</title>
        <authorList>
            <person name="Al-Wathiqui N."/>
            <person name="Fallon T.R."/>
            <person name="South A."/>
            <person name="Weng J.K."/>
            <person name="Lewis S.M."/>
        </authorList>
    </citation>
    <scope>NUCLEOTIDE SEQUENCE</scope>
</reference>
<dbReference type="InterPro" id="IPR012674">
    <property type="entry name" value="Calycin"/>
</dbReference>
<dbReference type="EMBL" id="VVIM01000002">
    <property type="protein sequence ID" value="KAB0802402.1"/>
    <property type="molecule type" value="Genomic_DNA"/>
</dbReference>
<name>A0A1Y1MPR8_PHOPY</name>
<dbReference type="OrthoDB" id="412780at2759"/>
<reference evidence="2" key="3">
    <citation type="submission" date="2019-08" db="EMBL/GenBank/DDBJ databases">
        <authorList>
            <consortium name="Photinus pyralis genome working group"/>
            <person name="Fallon T.R."/>
            <person name="Sander Lower S.E."/>
            <person name="Weng J.-K."/>
        </authorList>
    </citation>
    <scope>NUCLEOTIDE SEQUENCE</scope>
    <source>
        <strain evidence="2">1611_PpyrPB1</strain>
        <tissue evidence="2">Whole body</tissue>
    </source>
</reference>
<keyword evidence="3" id="KW-1185">Reference proteome</keyword>
<dbReference type="FunCoup" id="A0A1Y1MPR8">
    <property type="interactions" value="136"/>
</dbReference>